<dbReference type="Gene3D" id="3.40.50.300">
    <property type="entry name" value="P-loop containing nucleotide triphosphate hydrolases"/>
    <property type="match status" value="2"/>
</dbReference>
<evidence type="ECO:0000259" key="4">
    <source>
        <dbReference type="PROSITE" id="PS51192"/>
    </source>
</evidence>
<protein>
    <submittedName>
        <fullName evidence="6">P-loop containing nucleoside triphosphate hydrolase protein</fullName>
    </submittedName>
</protein>
<dbReference type="InterPro" id="IPR055227">
    <property type="entry name" value="HRQ1_WHD"/>
</dbReference>
<reference evidence="6 7" key="1">
    <citation type="submission" date="2019-03" db="EMBL/GenBank/DDBJ databases">
        <title>Sequencing 25 genomes of Wallemia mellicola.</title>
        <authorList>
            <person name="Gostincar C."/>
        </authorList>
    </citation>
    <scope>NUCLEOTIDE SEQUENCE [LARGE SCALE GENOMIC DNA]</scope>
    <source>
        <strain evidence="6 7">EXF-6152</strain>
    </source>
</reference>
<evidence type="ECO:0000313" key="7">
    <source>
        <dbReference type="Proteomes" id="UP000310685"/>
    </source>
</evidence>
<dbReference type="SUPFAM" id="SSF52540">
    <property type="entry name" value="P-loop containing nucleoside triphosphate hydrolases"/>
    <property type="match status" value="1"/>
</dbReference>
<sequence>AIVPESLKFAYVDNSSLDIYNEKKFSSRYNRSHDMDVYGTQPTSSDDTESTKQVLILEFTDVRSIYSRNAIKQDVQLSRAPTLSRSDTLKLIERRNDRFKVAVNELLQATKETGDDPVQLVISAAHHHLPSKPLLNPSVKNSLVQQSLPTQRPSIEQVLEEFRYQDWYKDQSIFHKTIPARQALYSDWDLVIPEPIRRGLRSTLYVESLFAHQAQAIQSLNEGNNVIVSTSTASGKSLIYTLPFLMSFYQDRESTAFFIFPTKALAQDQNTKLKDLLRSIEGMENVIVDTFDGDTPTDRRDDLRDNASLLFTNFDTLHHTILPKEDKWRRYLANLRFVVVDELHYYSGVQGTHVAFVMRRLRRLCAALGNVNIKFISTSATIGNPVRHFQTLFGVEKVTLVDVDGAPSGQKEFLIWKPALIDELMPNGPRNNPMHEVSQLMRYLISRGVRTIAFCKHRKSCEMLMKHIRHELIAEGRMDLVSRIVSYRGGYNQDERRRIEKDLFSGYLLGAVATNALELGIDVGALDAVLCLGFPYSLSSLRQQMGRAGRARRDSLAILIAESLPLDNYYSNYPEEIFTRPPTDLQVDIDNDAIFEPHLQCASDELPVSLVGDRVYFGKDQLERVAARSLDRDDQGWYHCDPRLRPYPSRFIKLRGNEESIYKVYNVYKNSESLIEQVEESRAVFELYEGGIFFNAGLSYQIYEVSHDTKICRANQVNVNFNTKPRDYTDVDPIETCRMRAIKGSTMRAFYGRIKVSTYVFGYLKLRDFKVLDIVDLDTPPYVRLTNGFWLDVPANAMHIMNIKSINPAEAIQAAQHALMSLTPLYTMSAEGDIQTDEKKSVKEYQEKESKRKRPGSCVQGEVKDGQASTSKLGAIVVLSSLIGKQLSMDDIPDQAPFVQSQSVIYPETIVQADTLSSVELEE</sequence>
<dbReference type="AlphaFoldDB" id="A0A4T0MJQ6"/>
<dbReference type="EMBL" id="SPRC01000001">
    <property type="protein sequence ID" value="TIB82746.1"/>
    <property type="molecule type" value="Genomic_DNA"/>
</dbReference>
<evidence type="ECO:0000313" key="6">
    <source>
        <dbReference type="EMBL" id="TIB82746.1"/>
    </source>
</evidence>
<feature type="domain" description="Helicase ATP-binding" evidence="4">
    <location>
        <begin position="217"/>
        <end position="400"/>
    </location>
</feature>
<name>A0A4T0MJQ6_9BASI</name>
<dbReference type="GO" id="GO:0003676">
    <property type="term" value="F:nucleic acid binding"/>
    <property type="evidence" value="ECO:0007669"/>
    <property type="project" value="InterPro"/>
</dbReference>
<feature type="compositionally biased region" description="Basic and acidic residues" evidence="3">
    <location>
        <begin position="837"/>
        <end position="850"/>
    </location>
</feature>
<dbReference type="PROSITE" id="PS51194">
    <property type="entry name" value="HELICASE_CTER"/>
    <property type="match status" value="1"/>
</dbReference>
<dbReference type="PANTHER" id="PTHR47957:SF3">
    <property type="entry name" value="ATP-DEPENDENT HELICASE HRQ1"/>
    <property type="match status" value="1"/>
</dbReference>
<feature type="region of interest" description="Disordered" evidence="3">
    <location>
        <begin position="837"/>
        <end position="865"/>
    </location>
</feature>
<keyword evidence="1" id="KW-0547">Nucleotide-binding</keyword>
<evidence type="ECO:0000256" key="1">
    <source>
        <dbReference type="ARBA" id="ARBA00022741"/>
    </source>
</evidence>
<dbReference type="InterPro" id="IPR027417">
    <property type="entry name" value="P-loop_NTPase"/>
</dbReference>
<dbReference type="GO" id="GO:0016787">
    <property type="term" value="F:hydrolase activity"/>
    <property type="evidence" value="ECO:0007669"/>
    <property type="project" value="UniProtKB-KW"/>
</dbReference>
<accession>A0A4T0MJQ6</accession>
<evidence type="ECO:0000256" key="3">
    <source>
        <dbReference type="SAM" id="MobiDB-lite"/>
    </source>
</evidence>
<dbReference type="Proteomes" id="UP000310685">
    <property type="component" value="Unassembled WGS sequence"/>
</dbReference>
<dbReference type="PANTHER" id="PTHR47957">
    <property type="entry name" value="ATP-DEPENDENT HELICASE HRQ1"/>
    <property type="match status" value="1"/>
</dbReference>
<dbReference type="CDD" id="cd17923">
    <property type="entry name" value="DEXHc_Hrq1-like"/>
    <property type="match status" value="1"/>
</dbReference>
<keyword evidence="2" id="KW-0067">ATP-binding</keyword>
<evidence type="ECO:0000259" key="5">
    <source>
        <dbReference type="PROSITE" id="PS51194"/>
    </source>
</evidence>
<dbReference type="Pfam" id="PF22982">
    <property type="entry name" value="WHD_HRQ1"/>
    <property type="match status" value="1"/>
</dbReference>
<keyword evidence="6" id="KW-0378">Hydrolase</keyword>
<dbReference type="SMART" id="SM00487">
    <property type="entry name" value="DEXDc"/>
    <property type="match status" value="1"/>
</dbReference>
<comment type="caution">
    <text evidence="6">The sequence shown here is derived from an EMBL/GenBank/DDBJ whole genome shotgun (WGS) entry which is preliminary data.</text>
</comment>
<dbReference type="GO" id="GO:0005634">
    <property type="term" value="C:nucleus"/>
    <property type="evidence" value="ECO:0007669"/>
    <property type="project" value="TreeGrafter"/>
</dbReference>
<gene>
    <name evidence="6" type="ORF">E3Q22_00142</name>
</gene>
<dbReference type="Pfam" id="PF00270">
    <property type="entry name" value="DEAD"/>
    <property type="match status" value="1"/>
</dbReference>
<dbReference type="GO" id="GO:0036297">
    <property type="term" value="P:interstrand cross-link repair"/>
    <property type="evidence" value="ECO:0007669"/>
    <property type="project" value="TreeGrafter"/>
</dbReference>
<dbReference type="GO" id="GO:0006289">
    <property type="term" value="P:nucleotide-excision repair"/>
    <property type="evidence" value="ECO:0007669"/>
    <property type="project" value="TreeGrafter"/>
</dbReference>
<feature type="non-terminal residue" evidence="6">
    <location>
        <position position="1"/>
    </location>
</feature>
<organism evidence="6 7">
    <name type="scientific">Wallemia mellicola</name>
    <dbReference type="NCBI Taxonomy" id="1708541"/>
    <lineage>
        <taxon>Eukaryota</taxon>
        <taxon>Fungi</taxon>
        <taxon>Dikarya</taxon>
        <taxon>Basidiomycota</taxon>
        <taxon>Wallemiomycotina</taxon>
        <taxon>Wallemiomycetes</taxon>
        <taxon>Wallemiales</taxon>
        <taxon>Wallemiaceae</taxon>
        <taxon>Wallemia</taxon>
    </lineage>
</organism>
<dbReference type="GO" id="GO:0005524">
    <property type="term" value="F:ATP binding"/>
    <property type="evidence" value="ECO:0007669"/>
    <property type="project" value="UniProtKB-KW"/>
</dbReference>
<dbReference type="InterPro" id="IPR014001">
    <property type="entry name" value="Helicase_ATP-bd"/>
</dbReference>
<dbReference type="CDD" id="cd18797">
    <property type="entry name" value="SF2_C_Hrq"/>
    <property type="match status" value="1"/>
</dbReference>
<dbReference type="GO" id="GO:0043138">
    <property type="term" value="F:3'-5' DNA helicase activity"/>
    <property type="evidence" value="ECO:0007669"/>
    <property type="project" value="TreeGrafter"/>
</dbReference>
<feature type="domain" description="Helicase C-terminal" evidence="5">
    <location>
        <begin position="436"/>
        <end position="607"/>
    </location>
</feature>
<dbReference type="PROSITE" id="PS51192">
    <property type="entry name" value="HELICASE_ATP_BIND_1"/>
    <property type="match status" value="1"/>
</dbReference>
<dbReference type="InterPro" id="IPR001650">
    <property type="entry name" value="Helicase_C-like"/>
</dbReference>
<dbReference type="InterPro" id="IPR011545">
    <property type="entry name" value="DEAD/DEAH_box_helicase_dom"/>
</dbReference>
<dbReference type="Pfam" id="PF00271">
    <property type="entry name" value="Helicase_C"/>
    <property type="match status" value="1"/>
</dbReference>
<dbReference type="SMART" id="SM00490">
    <property type="entry name" value="HELICc"/>
    <property type="match status" value="1"/>
</dbReference>
<proteinExistence type="predicted"/>
<evidence type="ECO:0000256" key="2">
    <source>
        <dbReference type="ARBA" id="ARBA00022840"/>
    </source>
</evidence>